<gene>
    <name evidence="1" type="ORF">M2350_002629</name>
</gene>
<dbReference type="EMBL" id="JANUCP010000005">
    <property type="protein sequence ID" value="MCS3920200.1"/>
    <property type="molecule type" value="Genomic_DNA"/>
</dbReference>
<dbReference type="RefSeq" id="WP_259098422.1">
    <property type="nucleotide sequence ID" value="NZ_CP130454.1"/>
</dbReference>
<name>A0ABT2ETI6_9BACT</name>
<comment type="caution">
    <text evidence="1">The sequence shown here is derived from an EMBL/GenBank/DDBJ whole genome shotgun (WGS) entry which is preliminary data.</text>
</comment>
<evidence type="ECO:0000313" key="2">
    <source>
        <dbReference type="Proteomes" id="UP001204798"/>
    </source>
</evidence>
<organism evidence="1 2">
    <name type="scientific">Candidatus Fervidibacter sacchari</name>
    <dbReference type="NCBI Taxonomy" id="1448929"/>
    <lineage>
        <taxon>Bacteria</taxon>
        <taxon>Candidatus Fervidibacterota</taxon>
        <taxon>Candidatus Fervidibacter</taxon>
    </lineage>
</organism>
<dbReference type="SUPFAM" id="SSF51445">
    <property type="entry name" value="(Trans)glycosidases"/>
    <property type="match status" value="1"/>
</dbReference>
<sequence>MRMDWLKWLLGLGVMSLVVIVGLKQLSCQAAKPTMQLLWVWWEAEKPAATNFPQPERNPFAPLNEREAAVLSEGRWIGITGKYDETPFLEYEVTVPQTADYHFFVRKFWKHGPFRWRFDNQQWQEVPHEVSLLDEEELRTFIVANWIYAGQVRLTAGEHRLRIEQIGKEGAAAYDCFLLINRLWIPKGKLKPNERAQVNVAGWSTFDPDSDNFAPSPIDLRSLNEKFAGEKGFIAVKGDQFVHSKTGEPVRFWGVNAGPDIVRLPKPFVDYLARHLAKLGVNIVRIHGRVWRGDNIRQVDTDYLDRLFYFITAMKRQGIYTGLSIYFPLWLRMSEQRDGFAGYKDQHPFALLFFNRQFQDIYKSWWRVLLTTPNPYTGVPLRNEPAVAYVELVNEDSYLFWTFNYDAVPAPQMELLEREFGEWLERKYGSLEKVLQVWNGRKHQRDDFAQKRVGFLHLWEIFNQRDKRCQDTAEFLAKHQRDFFAEMTRFIKSELGYKGLVVCSNWITADERTLGPLDKWSNLVGDFMDRHGYFGGVHKGERVGWAISVGDLYSDLSALTLPQREKAFSLPVMDICYNGKPSIISEINWTPPNRFRAEFPVLCAAYGALQGSDGFFFFALAGPFWQRTLSKFAIQTPTVMGQFPATALLFRKGLVRTANEVVKVEAKLADLFALKGVPVRAPVNLDELSAKDIPEGGRLKSEQIEAIDPMSFFVGRVTLNITEQGGLSEMADLSRFIDRNKQVVKSSTGELTWDYGRGIVTINAPKAQGAVGFLKHAGRIELSDVAIEVDAEYASVLIVSLDDLPIRTSRKVLVQVVTEETNNGWQVELSDGLMKIVALGGAPLLVKNAVGRIAFRRPDAGRCKVTALDGNGLPTQNHRHYFQLLTPSRHTLLLGHALKQNVTKRSPKSKGLADCWEACNCCLKSFGSLSWLLSFRHLPSTPVSAVGVASKLLPKSVWHGEKGHKPKHGSFV</sequence>
<accession>A0ABT2ETI6</accession>
<evidence type="ECO:0008006" key="3">
    <source>
        <dbReference type="Google" id="ProtNLM"/>
    </source>
</evidence>
<reference evidence="1 2" key="1">
    <citation type="submission" date="2022-08" db="EMBL/GenBank/DDBJ databases">
        <title>Bacterial and archaeal communities from various locations to study Microbial Dark Matter (Phase II).</title>
        <authorList>
            <person name="Stepanauskas R."/>
        </authorList>
    </citation>
    <scope>NUCLEOTIDE SEQUENCE [LARGE SCALE GENOMIC DNA]</scope>
    <source>
        <strain evidence="1 2">PD1</strain>
    </source>
</reference>
<dbReference type="Proteomes" id="UP001204798">
    <property type="component" value="Unassembled WGS sequence"/>
</dbReference>
<proteinExistence type="predicted"/>
<evidence type="ECO:0000313" key="1">
    <source>
        <dbReference type="EMBL" id="MCS3920200.1"/>
    </source>
</evidence>
<dbReference type="InterPro" id="IPR017853">
    <property type="entry name" value="GH"/>
</dbReference>
<dbReference type="Gene3D" id="3.20.20.80">
    <property type="entry name" value="Glycosidases"/>
    <property type="match status" value="1"/>
</dbReference>
<keyword evidence="2" id="KW-1185">Reference proteome</keyword>
<protein>
    <recommendedName>
        <fullName evidence="3">Glycoside hydrolase family 42 N-terminal domain-containing protein</fullName>
    </recommendedName>
</protein>